<evidence type="ECO:0000256" key="5">
    <source>
        <dbReference type="ARBA" id="ARBA00022989"/>
    </source>
</evidence>
<organism evidence="12 13">
    <name type="scientific">Cercocebus atys</name>
    <name type="common">Sooty mangabey</name>
    <name type="synonym">Cercocebus torquatus atys</name>
    <dbReference type="NCBI Taxonomy" id="9531"/>
    <lineage>
        <taxon>Eukaryota</taxon>
        <taxon>Metazoa</taxon>
        <taxon>Chordata</taxon>
        <taxon>Craniata</taxon>
        <taxon>Vertebrata</taxon>
        <taxon>Euteleostomi</taxon>
        <taxon>Mammalia</taxon>
        <taxon>Eutheria</taxon>
        <taxon>Euarchontoglires</taxon>
        <taxon>Primates</taxon>
        <taxon>Haplorrhini</taxon>
        <taxon>Catarrhini</taxon>
        <taxon>Cercopithecidae</taxon>
        <taxon>Cercopithecinae</taxon>
        <taxon>Cercocebus</taxon>
    </lineage>
</organism>
<proteinExistence type="inferred from homology"/>
<dbReference type="SUPFAM" id="SSF48652">
    <property type="entry name" value="Tetraspanin"/>
    <property type="match status" value="1"/>
</dbReference>
<keyword evidence="9" id="KW-0449">Lipoprotein</keyword>
<evidence type="ECO:0000256" key="11">
    <source>
        <dbReference type="SAM" id="Phobius"/>
    </source>
</evidence>
<evidence type="ECO:0000256" key="1">
    <source>
        <dbReference type="ARBA" id="ARBA00004651"/>
    </source>
</evidence>
<comment type="subcellular location">
    <subcellularLocation>
        <location evidence="1">Cell membrane</location>
        <topology evidence="1">Multi-pass membrane protein</topology>
    </subcellularLocation>
</comment>
<keyword evidence="4 11" id="KW-0812">Transmembrane</keyword>
<accession>A0A2K5KRA4</accession>
<gene>
    <name evidence="12" type="primary">CD82</name>
</gene>
<evidence type="ECO:0000256" key="6">
    <source>
        <dbReference type="ARBA" id="ARBA00023136"/>
    </source>
</evidence>
<evidence type="ECO:0000256" key="8">
    <source>
        <dbReference type="ARBA" id="ARBA00023180"/>
    </source>
</evidence>
<feature type="transmembrane region" description="Helical" evidence="11">
    <location>
        <begin position="284"/>
        <end position="305"/>
    </location>
</feature>
<reference evidence="12" key="1">
    <citation type="submission" date="2025-08" db="UniProtKB">
        <authorList>
            <consortium name="Ensembl"/>
        </authorList>
    </citation>
    <scope>IDENTIFICATION</scope>
</reference>
<feature type="transmembrane region" description="Helical" evidence="11">
    <location>
        <begin position="56"/>
        <end position="78"/>
    </location>
</feature>
<dbReference type="Proteomes" id="UP000233060">
    <property type="component" value="Unassembled WGS sequence"/>
</dbReference>
<name>A0A2K5KRA4_CERAT</name>
<keyword evidence="8" id="KW-0325">Glycoprotein</keyword>
<sequence>MGSACIKVTKYFLFLFNLIFFILGAVILGFGVWILADKSSFISVLQTSSSSLRMGAYVFIGVGAVTMLMGFLGCIGAVNEVRCLLGLVSTDPSAADDHFLSPSRVQPEHIAGRNAGWRASPEACGLGVPGWGPTADFVPALCPQYFAFLLLILIAQVTAGALFYFNMGKLKQEMGDIVMELIRDYNSSSEDSLQDAWDYVQAQVKCCGWASFYNWTDNAELMNRSEVTYPCSCEDKGKEDNSLSMRKGFCETAGNRTRSGNKPEEWPVYQKGCMEKVQAWLQENLGIILGVSVGVAVIELLGMVLSICLCRHVHSEDYSKVPKY</sequence>
<dbReference type="Ensembl" id="ENSCATT00000014480.1">
    <property type="protein sequence ID" value="ENSCATP00000003224.1"/>
    <property type="gene ID" value="ENSCATG00000012901.1"/>
</dbReference>
<evidence type="ECO:0000313" key="13">
    <source>
        <dbReference type="Proteomes" id="UP000233060"/>
    </source>
</evidence>
<protein>
    <recommendedName>
        <fullName evidence="10">CD82 antigen</fullName>
    </recommendedName>
</protein>
<evidence type="ECO:0000256" key="10">
    <source>
        <dbReference type="ARBA" id="ARBA00070339"/>
    </source>
</evidence>
<dbReference type="PRINTS" id="PR00259">
    <property type="entry name" value="TMFOUR"/>
</dbReference>
<dbReference type="AlphaFoldDB" id="A0A2K5KRA4"/>
<dbReference type="InterPro" id="IPR008952">
    <property type="entry name" value="Tetraspanin_EC2_sf"/>
</dbReference>
<evidence type="ECO:0000256" key="2">
    <source>
        <dbReference type="ARBA" id="ARBA00006840"/>
    </source>
</evidence>
<comment type="similarity">
    <text evidence="2">Belongs to the tetraspanin (TM4SF) family.</text>
</comment>
<dbReference type="Gene3D" id="1.10.1450.10">
    <property type="entry name" value="Tetraspanin"/>
    <property type="match status" value="1"/>
</dbReference>
<evidence type="ECO:0000256" key="7">
    <source>
        <dbReference type="ARBA" id="ARBA00023139"/>
    </source>
</evidence>
<feature type="transmembrane region" description="Helical" evidence="11">
    <location>
        <begin position="12"/>
        <end position="35"/>
    </location>
</feature>
<evidence type="ECO:0000256" key="4">
    <source>
        <dbReference type="ARBA" id="ARBA00022692"/>
    </source>
</evidence>
<dbReference type="Bgee" id="ENSCATG00000012901">
    <property type="expression patterns" value="Expressed in lung and 12 other cell types or tissues"/>
</dbReference>
<evidence type="ECO:0000256" key="9">
    <source>
        <dbReference type="ARBA" id="ARBA00023288"/>
    </source>
</evidence>
<dbReference type="InterPro" id="IPR018503">
    <property type="entry name" value="Tetraspanin_CS"/>
</dbReference>
<keyword evidence="6 11" id="KW-0472">Membrane</keyword>
<dbReference type="PROSITE" id="PS00421">
    <property type="entry name" value="TM4_1"/>
    <property type="match status" value="1"/>
</dbReference>
<dbReference type="Pfam" id="PF00335">
    <property type="entry name" value="Tetraspanin"/>
    <property type="match status" value="2"/>
</dbReference>
<keyword evidence="3" id="KW-1003">Cell membrane</keyword>
<keyword evidence="13" id="KW-1185">Reference proteome</keyword>
<dbReference type="PANTHER" id="PTHR19282:SF44">
    <property type="entry name" value="CD82 ANTIGEN"/>
    <property type="match status" value="1"/>
</dbReference>
<dbReference type="GO" id="GO:0005886">
    <property type="term" value="C:plasma membrane"/>
    <property type="evidence" value="ECO:0007669"/>
    <property type="project" value="UniProtKB-SubCell"/>
</dbReference>
<dbReference type="PANTHER" id="PTHR19282">
    <property type="entry name" value="TETRASPANIN"/>
    <property type="match status" value="1"/>
</dbReference>
<keyword evidence="5 11" id="KW-1133">Transmembrane helix</keyword>
<feature type="transmembrane region" description="Helical" evidence="11">
    <location>
        <begin position="145"/>
        <end position="165"/>
    </location>
</feature>
<dbReference type="GeneTree" id="ENSGT00940000158481"/>
<dbReference type="FunFam" id="1.10.1450.10:FF:000021">
    <property type="entry name" value="Tetraspanin"/>
    <property type="match status" value="1"/>
</dbReference>
<evidence type="ECO:0000313" key="12">
    <source>
        <dbReference type="Ensembl" id="ENSCATP00000003224.1"/>
    </source>
</evidence>
<dbReference type="InterPro" id="IPR018499">
    <property type="entry name" value="Tetraspanin/Peripherin"/>
</dbReference>
<dbReference type="CDD" id="cd03160">
    <property type="entry name" value="CD37_CD82_like_LEL"/>
    <property type="match status" value="1"/>
</dbReference>
<keyword evidence="7" id="KW-0564">Palmitate</keyword>
<evidence type="ECO:0000256" key="3">
    <source>
        <dbReference type="ARBA" id="ARBA00022475"/>
    </source>
</evidence>
<reference evidence="12" key="2">
    <citation type="submission" date="2025-09" db="UniProtKB">
        <authorList>
            <consortium name="Ensembl"/>
        </authorList>
    </citation>
    <scope>IDENTIFICATION</scope>
</reference>